<evidence type="ECO:0000256" key="1">
    <source>
        <dbReference type="ARBA" id="ARBA00004141"/>
    </source>
</evidence>
<keyword evidence="4 6" id="KW-0472">Membrane</keyword>
<dbReference type="Proteomes" id="UP000751190">
    <property type="component" value="Unassembled WGS sequence"/>
</dbReference>
<dbReference type="GO" id="GO:0001518">
    <property type="term" value="C:voltage-gated sodium channel complex"/>
    <property type="evidence" value="ECO:0007669"/>
    <property type="project" value="TreeGrafter"/>
</dbReference>
<name>A0A8J5XI13_DIALT</name>
<evidence type="ECO:0000313" key="8">
    <source>
        <dbReference type="EMBL" id="KAG8464457.1"/>
    </source>
</evidence>
<keyword evidence="3 6" id="KW-1133">Transmembrane helix</keyword>
<feature type="region of interest" description="Disordered" evidence="5">
    <location>
        <begin position="20"/>
        <end position="49"/>
    </location>
</feature>
<proteinExistence type="predicted"/>
<dbReference type="PRINTS" id="PR00169">
    <property type="entry name" value="KCHANNEL"/>
</dbReference>
<sequence length="542" mass="57484">MSAASAAAISQARASASAHGAAAGGAGGADGANAAAARRERERTSTAVDDDATVAPVQDTLPFQAVVREHYEQQASTIAVALFIFANFVISAVEKQINPEAGTRAAVVISAFEIFFAVVFGLELVINLYANWFTYFWKSAWNVFDVVIVTVTFVSMGNPNLPGVTVLRLFRAFRVFRLFKRVESLRIIIEGVGASLPGVGNAFVLLGLLMGIWAIIGVEFFSEYADDEFGNFLKAMFTMWQVMTMDGWASNLARPLLYDDGLTVAAPFFISFTFIAGIVMTNVVVAILLEKYLTATADAQEARVKERAVRMARRRARRTSQTGDGGSAMDDGESAYDDGSLSVSSRGRQRERKLEKDDLVSMLIESLDRKHLASLSQEELVTLAALLWHHPALRDFVPEEMKAHEPPRSAQLPDGVARGTRPPPVSKGSSMCAASAKGGGGAAASVSILLNLMRRTYPPTSLTVTPASGGNGGANGTAGATLTLALPPHAPPPDSTWARAPDTGAAEPEARAEAEASLAEAESQIEHALARSPGQPGALAAG</sequence>
<dbReference type="AlphaFoldDB" id="A0A8J5XI13"/>
<dbReference type="Gene3D" id="1.10.287.70">
    <property type="match status" value="1"/>
</dbReference>
<protein>
    <recommendedName>
        <fullName evidence="7">Ion transport domain-containing protein</fullName>
    </recommendedName>
</protein>
<dbReference type="GO" id="GO:0070509">
    <property type="term" value="P:calcium ion import"/>
    <property type="evidence" value="ECO:0007669"/>
    <property type="project" value="TreeGrafter"/>
</dbReference>
<evidence type="ECO:0000256" key="6">
    <source>
        <dbReference type="SAM" id="Phobius"/>
    </source>
</evidence>
<feature type="transmembrane region" description="Helical" evidence="6">
    <location>
        <begin position="75"/>
        <end position="93"/>
    </location>
</feature>
<dbReference type="InterPro" id="IPR043203">
    <property type="entry name" value="VGCC_Ca_Na"/>
</dbReference>
<evidence type="ECO:0000256" key="5">
    <source>
        <dbReference type="SAM" id="MobiDB-lite"/>
    </source>
</evidence>
<feature type="transmembrane region" description="Helical" evidence="6">
    <location>
        <begin position="105"/>
        <end position="126"/>
    </location>
</feature>
<dbReference type="GO" id="GO:0008332">
    <property type="term" value="F:low voltage-gated calcium channel activity"/>
    <property type="evidence" value="ECO:0007669"/>
    <property type="project" value="TreeGrafter"/>
</dbReference>
<dbReference type="GO" id="GO:0086010">
    <property type="term" value="P:membrane depolarization during action potential"/>
    <property type="evidence" value="ECO:0007669"/>
    <property type="project" value="TreeGrafter"/>
</dbReference>
<accession>A0A8J5XI13</accession>
<dbReference type="PANTHER" id="PTHR10037">
    <property type="entry name" value="VOLTAGE-GATED CATION CHANNEL CALCIUM AND SODIUM"/>
    <property type="match status" value="1"/>
</dbReference>
<comment type="caution">
    <text evidence="8">The sequence shown here is derived from an EMBL/GenBank/DDBJ whole genome shotgun (WGS) entry which is preliminary data.</text>
</comment>
<feature type="region of interest" description="Disordered" evidence="5">
    <location>
        <begin position="463"/>
        <end position="542"/>
    </location>
</feature>
<evidence type="ECO:0000256" key="3">
    <source>
        <dbReference type="ARBA" id="ARBA00022989"/>
    </source>
</evidence>
<dbReference type="SUPFAM" id="SSF81324">
    <property type="entry name" value="Voltage-gated potassium channels"/>
    <property type="match status" value="1"/>
</dbReference>
<dbReference type="Gene3D" id="1.20.120.350">
    <property type="entry name" value="Voltage-gated potassium channels. Chain C"/>
    <property type="match status" value="1"/>
</dbReference>
<reference evidence="8" key="1">
    <citation type="submission" date="2021-05" db="EMBL/GenBank/DDBJ databases">
        <title>The genome of the haptophyte Pavlova lutheri (Diacronema luteri, Pavlovales) - a model for lipid biosynthesis in eukaryotic algae.</title>
        <authorList>
            <person name="Hulatt C.J."/>
            <person name="Posewitz M.C."/>
        </authorList>
    </citation>
    <scope>NUCLEOTIDE SEQUENCE</scope>
    <source>
        <strain evidence="8">NIVA-4/92</strain>
    </source>
</reference>
<comment type="subcellular location">
    <subcellularLocation>
        <location evidence="1">Membrane</location>
        <topology evidence="1">Multi-pass membrane protein</topology>
    </subcellularLocation>
</comment>
<feature type="domain" description="Ion transport" evidence="7">
    <location>
        <begin position="78"/>
        <end position="298"/>
    </location>
</feature>
<evidence type="ECO:0000256" key="2">
    <source>
        <dbReference type="ARBA" id="ARBA00022692"/>
    </source>
</evidence>
<gene>
    <name evidence="8" type="ORF">KFE25_003520</name>
</gene>
<organism evidence="8 9">
    <name type="scientific">Diacronema lutheri</name>
    <name type="common">Unicellular marine alga</name>
    <name type="synonym">Monochrysis lutheri</name>
    <dbReference type="NCBI Taxonomy" id="2081491"/>
    <lineage>
        <taxon>Eukaryota</taxon>
        <taxon>Haptista</taxon>
        <taxon>Haptophyta</taxon>
        <taxon>Pavlovophyceae</taxon>
        <taxon>Pavlovales</taxon>
        <taxon>Pavlovaceae</taxon>
        <taxon>Diacronema</taxon>
    </lineage>
</organism>
<evidence type="ECO:0000313" key="9">
    <source>
        <dbReference type="Proteomes" id="UP000751190"/>
    </source>
</evidence>
<keyword evidence="2 6" id="KW-0812">Transmembrane</keyword>
<feature type="transmembrane region" description="Helical" evidence="6">
    <location>
        <begin position="264"/>
        <end position="289"/>
    </location>
</feature>
<dbReference type="OrthoDB" id="10267833at2759"/>
<feature type="transmembrane region" description="Helical" evidence="6">
    <location>
        <begin position="191"/>
        <end position="216"/>
    </location>
</feature>
<feature type="region of interest" description="Disordered" evidence="5">
    <location>
        <begin position="405"/>
        <end position="437"/>
    </location>
</feature>
<feature type="compositionally biased region" description="Low complexity" evidence="5">
    <location>
        <begin position="477"/>
        <end position="487"/>
    </location>
</feature>
<dbReference type="InterPro" id="IPR027359">
    <property type="entry name" value="Volt_channel_dom_sf"/>
</dbReference>
<dbReference type="EMBL" id="JAGTXO010000013">
    <property type="protein sequence ID" value="KAG8464457.1"/>
    <property type="molecule type" value="Genomic_DNA"/>
</dbReference>
<dbReference type="GO" id="GO:0005248">
    <property type="term" value="F:voltage-gated sodium channel activity"/>
    <property type="evidence" value="ECO:0007669"/>
    <property type="project" value="TreeGrafter"/>
</dbReference>
<evidence type="ECO:0000256" key="4">
    <source>
        <dbReference type="ARBA" id="ARBA00023136"/>
    </source>
</evidence>
<dbReference type="Pfam" id="PF00520">
    <property type="entry name" value="Ion_trans"/>
    <property type="match status" value="1"/>
</dbReference>
<feature type="transmembrane region" description="Helical" evidence="6">
    <location>
        <begin position="146"/>
        <end position="170"/>
    </location>
</feature>
<keyword evidence="9" id="KW-1185">Reference proteome</keyword>
<evidence type="ECO:0000259" key="7">
    <source>
        <dbReference type="Pfam" id="PF00520"/>
    </source>
</evidence>
<dbReference type="OMA" id="MCAASAK"/>
<dbReference type="PANTHER" id="PTHR10037:SF230">
    <property type="entry name" value="CA[2+]-CHANNEL PROTEIN ALPHA[[1]] SUBUNIT T, ISOFORM F"/>
    <property type="match status" value="1"/>
</dbReference>
<feature type="compositionally biased region" description="Low complexity" evidence="5">
    <location>
        <begin position="426"/>
        <end position="436"/>
    </location>
</feature>
<dbReference type="InterPro" id="IPR005821">
    <property type="entry name" value="Ion_trans_dom"/>
</dbReference>
<feature type="region of interest" description="Disordered" evidence="5">
    <location>
        <begin position="311"/>
        <end position="352"/>
    </location>
</feature>